<evidence type="ECO:0000313" key="2">
    <source>
        <dbReference type="EMBL" id="NNU15169.1"/>
    </source>
</evidence>
<gene>
    <name evidence="2" type="ORF">HK107_02370</name>
</gene>
<comment type="caution">
    <text evidence="2">The sequence shown here is derived from an EMBL/GenBank/DDBJ whole genome shotgun (WGS) entry which is preliminary data.</text>
</comment>
<dbReference type="Proteomes" id="UP000536835">
    <property type="component" value="Unassembled WGS sequence"/>
</dbReference>
<evidence type="ECO:0000313" key="3">
    <source>
        <dbReference type="Proteomes" id="UP000536835"/>
    </source>
</evidence>
<organism evidence="2 3">
    <name type="scientific">Parvularcula mediterranea</name>
    <dbReference type="NCBI Taxonomy" id="2732508"/>
    <lineage>
        <taxon>Bacteria</taxon>
        <taxon>Pseudomonadati</taxon>
        <taxon>Pseudomonadota</taxon>
        <taxon>Alphaproteobacteria</taxon>
        <taxon>Parvularculales</taxon>
        <taxon>Parvularculaceae</taxon>
        <taxon>Parvularcula</taxon>
    </lineage>
</organism>
<sequence length="51" mass="5985">MSNAIKPPVTGKRRKEEKSVKENELRGETCCLFQKSEIINRTQQLRIDFSF</sequence>
<evidence type="ECO:0000256" key="1">
    <source>
        <dbReference type="SAM" id="MobiDB-lite"/>
    </source>
</evidence>
<protein>
    <submittedName>
        <fullName evidence="2">Uncharacterized protein</fullName>
    </submittedName>
</protein>
<dbReference type="RefSeq" id="WP_173196435.1">
    <property type="nucleotide sequence ID" value="NZ_JABFCX010000002.1"/>
</dbReference>
<keyword evidence="3" id="KW-1185">Reference proteome</keyword>
<feature type="region of interest" description="Disordered" evidence="1">
    <location>
        <begin position="1"/>
        <end position="20"/>
    </location>
</feature>
<name>A0A7Y3RJE6_9PROT</name>
<accession>A0A7Y3RJE6</accession>
<proteinExistence type="predicted"/>
<dbReference type="EMBL" id="JABFCX010000002">
    <property type="protein sequence ID" value="NNU15169.1"/>
    <property type="molecule type" value="Genomic_DNA"/>
</dbReference>
<reference evidence="2 3" key="1">
    <citation type="submission" date="2020-05" db="EMBL/GenBank/DDBJ databases">
        <title>Parvularcula mediterraneae sp. nov., isolated from polypropylene straw from shallow seawater of the seashore of Laganas in Zakynthos island, Greece.</title>
        <authorList>
            <person name="Szabo I."/>
            <person name="Al-Omari J."/>
            <person name="Rado J."/>
            <person name="Szerdahelyi G.S."/>
        </authorList>
    </citation>
    <scope>NUCLEOTIDE SEQUENCE [LARGE SCALE GENOMIC DNA]</scope>
    <source>
        <strain evidence="2 3">ZS-1/3</strain>
    </source>
</reference>
<dbReference type="AlphaFoldDB" id="A0A7Y3RJE6"/>